<evidence type="ECO:0000313" key="6">
    <source>
        <dbReference type="EMBL" id="MBB5472834.1"/>
    </source>
</evidence>
<dbReference type="Pfam" id="PF00535">
    <property type="entry name" value="Glycos_transf_2"/>
    <property type="match status" value="1"/>
</dbReference>
<evidence type="ECO:0000313" key="8">
    <source>
        <dbReference type="Proteomes" id="UP000564629"/>
    </source>
</evidence>
<dbReference type="InterPro" id="IPR029044">
    <property type="entry name" value="Nucleotide-diphossugar_trans"/>
</dbReference>
<comment type="similarity">
    <text evidence="1">Belongs to the glycosyltransferase 2 family.</text>
</comment>
<proteinExistence type="inferred from homology"/>
<dbReference type="EMBL" id="JACHDN010000001">
    <property type="protein sequence ID" value="MBB5472834.1"/>
    <property type="molecule type" value="Genomic_DNA"/>
</dbReference>
<evidence type="ECO:0000313" key="7">
    <source>
        <dbReference type="Proteomes" id="UP000321723"/>
    </source>
</evidence>
<dbReference type="OrthoDB" id="9797391at2"/>
<comment type="caution">
    <text evidence="5">The sequence shown here is derived from an EMBL/GenBank/DDBJ whole genome shotgun (WGS) entry which is preliminary data.</text>
</comment>
<dbReference type="PANTHER" id="PTHR43685">
    <property type="entry name" value="GLYCOSYLTRANSFERASE"/>
    <property type="match status" value="1"/>
</dbReference>
<evidence type="ECO:0000256" key="3">
    <source>
        <dbReference type="ARBA" id="ARBA00022679"/>
    </source>
</evidence>
<dbReference type="Gene3D" id="3.90.550.10">
    <property type="entry name" value="Spore Coat Polysaccharide Biosynthesis Protein SpsA, Chain A"/>
    <property type="match status" value="1"/>
</dbReference>
<dbReference type="SUPFAM" id="SSF53448">
    <property type="entry name" value="Nucleotide-diphospho-sugar transferases"/>
    <property type="match status" value="1"/>
</dbReference>
<evidence type="ECO:0000256" key="1">
    <source>
        <dbReference type="ARBA" id="ARBA00006739"/>
    </source>
</evidence>
<dbReference type="InterPro" id="IPR050834">
    <property type="entry name" value="Glycosyltransf_2"/>
</dbReference>
<dbReference type="PANTHER" id="PTHR43685:SF5">
    <property type="entry name" value="GLYCOSYLTRANSFERASE EPSE-RELATED"/>
    <property type="match status" value="1"/>
</dbReference>
<accession>A0A511FED5</accession>
<keyword evidence="7" id="KW-1185">Reference proteome</keyword>
<dbReference type="CDD" id="cd00761">
    <property type="entry name" value="Glyco_tranf_GTA_type"/>
    <property type="match status" value="1"/>
</dbReference>
<dbReference type="Proteomes" id="UP000564629">
    <property type="component" value="Unassembled WGS sequence"/>
</dbReference>
<protein>
    <submittedName>
        <fullName evidence="6">Glycosyltransferase involved in cell wall biosynthesis</fullName>
    </submittedName>
</protein>
<feature type="domain" description="Glycosyltransferase 2-like" evidence="4">
    <location>
        <begin position="13"/>
        <end position="123"/>
    </location>
</feature>
<reference evidence="5 7" key="1">
    <citation type="submission" date="2019-07" db="EMBL/GenBank/DDBJ databases">
        <title>Whole genome shotgun sequence of Cellulomonas hominis NBRC 16055.</title>
        <authorList>
            <person name="Hosoyama A."/>
            <person name="Uohara A."/>
            <person name="Ohji S."/>
            <person name="Ichikawa N."/>
        </authorList>
    </citation>
    <scope>NUCLEOTIDE SEQUENCE [LARGE SCALE GENOMIC DNA]</scope>
    <source>
        <strain evidence="5 7">NBRC 16055</strain>
    </source>
</reference>
<evidence type="ECO:0000313" key="5">
    <source>
        <dbReference type="EMBL" id="GEL47606.1"/>
    </source>
</evidence>
<organism evidence="5 7">
    <name type="scientific">Cellulomonas hominis</name>
    <dbReference type="NCBI Taxonomy" id="156981"/>
    <lineage>
        <taxon>Bacteria</taxon>
        <taxon>Bacillati</taxon>
        <taxon>Actinomycetota</taxon>
        <taxon>Actinomycetes</taxon>
        <taxon>Micrococcales</taxon>
        <taxon>Cellulomonadaceae</taxon>
        <taxon>Cellulomonas</taxon>
    </lineage>
</organism>
<name>A0A511FED5_9CELL</name>
<dbReference type="AlphaFoldDB" id="A0A511FED5"/>
<reference evidence="6 8" key="2">
    <citation type="submission" date="2020-08" db="EMBL/GenBank/DDBJ databases">
        <title>Sequencing the genomes of 1000 actinobacteria strains.</title>
        <authorList>
            <person name="Klenk H.-P."/>
        </authorList>
    </citation>
    <scope>NUCLEOTIDE SEQUENCE [LARGE SCALE GENOMIC DNA]</scope>
    <source>
        <strain evidence="6 8">DSM 9581</strain>
    </source>
</reference>
<dbReference type="EMBL" id="BJVQ01000042">
    <property type="protein sequence ID" value="GEL47606.1"/>
    <property type="molecule type" value="Genomic_DNA"/>
</dbReference>
<dbReference type="InterPro" id="IPR001173">
    <property type="entry name" value="Glyco_trans_2-like"/>
</dbReference>
<gene>
    <name evidence="5" type="ORF">CHO01_27220</name>
    <name evidence="6" type="ORF">HNR08_001570</name>
</gene>
<keyword evidence="3 6" id="KW-0808">Transferase</keyword>
<keyword evidence="2" id="KW-0328">Glycosyltransferase</keyword>
<sequence length="318" mass="35337">MPRARTTHVPQLSVGVPVYNGALFLEEALTALRDQDLEDIEVVVSDNGSTDASPKIAQKFADADPRFRLVRSAVNQGVARNFNRTLALARAPLFMWHAADDRVGPGHLAACRDALAAHPRSDIAFPLVTLIDAAGDPVGRMDDEGLTFTGLSPSARVDVLLRRSVYQSIAWGGVHRTERLRALGGHPRFFGGDIVLAIRSALRGEWVVIPEQHFFCRRHDNQNSKAVGADPTVQVRSYDPSFRRPVAFPQWYLTFRMLTEAASAPVPAVERVRATGAVVRRWVVPEWRMLPYDVKRNLIRLRTGTYRGAFSSSSGYWV</sequence>
<evidence type="ECO:0000256" key="2">
    <source>
        <dbReference type="ARBA" id="ARBA00022676"/>
    </source>
</evidence>
<dbReference type="GO" id="GO:0016757">
    <property type="term" value="F:glycosyltransferase activity"/>
    <property type="evidence" value="ECO:0007669"/>
    <property type="project" value="UniProtKB-KW"/>
</dbReference>
<evidence type="ECO:0000259" key="4">
    <source>
        <dbReference type="Pfam" id="PF00535"/>
    </source>
</evidence>
<dbReference type="RefSeq" id="WP_146838849.1">
    <property type="nucleotide sequence ID" value="NZ_BJVQ01000042.1"/>
</dbReference>
<dbReference type="Proteomes" id="UP000321723">
    <property type="component" value="Unassembled WGS sequence"/>
</dbReference>